<dbReference type="AlphaFoldDB" id="A0A072UH28"/>
<keyword evidence="1" id="KW-1133">Transmembrane helix</keyword>
<reference evidence="2 4" key="1">
    <citation type="journal article" date="2011" name="Nature">
        <title>The Medicago genome provides insight into the evolution of rhizobial symbioses.</title>
        <authorList>
            <person name="Young N.D."/>
            <person name="Debelle F."/>
            <person name="Oldroyd G.E."/>
            <person name="Geurts R."/>
            <person name="Cannon S.B."/>
            <person name="Udvardi M.K."/>
            <person name="Benedito V.A."/>
            <person name="Mayer K.F."/>
            <person name="Gouzy J."/>
            <person name="Schoof H."/>
            <person name="Van de Peer Y."/>
            <person name="Proost S."/>
            <person name="Cook D.R."/>
            <person name="Meyers B.C."/>
            <person name="Spannagl M."/>
            <person name="Cheung F."/>
            <person name="De Mita S."/>
            <person name="Krishnakumar V."/>
            <person name="Gundlach H."/>
            <person name="Zhou S."/>
            <person name="Mudge J."/>
            <person name="Bharti A.K."/>
            <person name="Murray J.D."/>
            <person name="Naoumkina M.A."/>
            <person name="Rosen B."/>
            <person name="Silverstein K.A."/>
            <person name="Tang H."/>
            <person name="Rombauts S."/>
            <person name="Zhao P.X."/>
            <person name="Zhou P."/>
            <person name="Barbe V."/>
            <person name="Bardou P."/>
            <person name="Bechner M."/>
            <person name="Bellec A."/>
            <person name="Berger A."/>
            <person name="Berges H."/>
            <person name="Bidwell S."/>
            <person name="Bisseling T."/>
            <person name="Choisne N."/>
            <person name="Couloux A."/>
            <person name="Denny R."/>
            <person name="Deshpande S."/>
            <person name="Dai X."/>
            <person name="Doyle J.J."/>
            <person name="Dudez A.M."/>
            <person name="Farmer A.D."/>
            <person name="Fouteau S."/>
            <person name="Franken C."/>
            <person name="Gibelin C."/>
            <person name="Gish J."/>
            <person name="Goldstein S."/>
            <person name="Gonzalez A.J."/>
            <person name="Green P.J."/>
            <person name="Hallab A."/>
            <person name="Hartog M."/>
            <person name="Hua A."/>
            <person name="Humphray S.J."/>
            <person name="Jeong D.H."/>
            <person name="Jing Y."/>
            <person name="Jocker A."/>
            <person name="Kenton S.M."/>
            <person name="Kim D.J."/>
            <person name="Klee K."/>
            <person name="Lai H."/>
            <person name="Lang C."/>
            <person name="Lin S."/>
            <person name="Macmil S.L."/>
            <person name="Magdelenat G."/>
            <person name="Matthews L."/>
            <person name="McCorrison J."/>
            <person name="Monaghan E.L."/>
            <person name="Mun J.H."/>
            <person name="Najar F.Z."/>
            <person name="Nicholson C."/>
            <person name="Noirot C."/>
            <person name="O'Bleness M."/>
            <person name="Paule C.R."/>
            <person name="Poulain J."/>
            <person name="Prion F."/>
            <person name="Qin B."/>
            <person name="Qu C."/>
            <person name="Retzel E.F."/>
            <person name="Riddle C."/>
            <person name="Sallet E."/>
            <person name="Samain S."/>
            <person name="Samson N."/>
            <person name="Sanders I."/>
            <person name="Saurat O."/>
            <person name="Scarpelli C."/>
            <person name="Schiex T."/>
            <person name="Segurens B."/>
            <person name="Severin A.J."/>
            <person name="Sherrier D.J."/>
            <person name="Shi R."/>
            <person name="Sims S."/>
            <person name="Singer S.R."/>
            <person name="Sinharoy S."/>
            <person name="Sterck L."/>
            <person name="Viollet A."/>
            <person name="Wang B.B."/>
            <person name="Wang K."/>
            <person name="Wang M."/>
            <person name="Wang X."/>
            <person name="Warfsmann J."/>
            <person name="Weissenbach J."/>
            <person name="White D.D."/>
            <person name="White J.D."/>
            <person name="Wiley G.B."/>
            <person name="Wincker P."/>
            <person name="Xing Y."/>
            <person name="Yang L."/>
            <person name="Yao Z."/>
            <person name="Ying F."/>
            <person name="Zhai J."/>
            <person name="Zhou L."/>
            <person name="Zuber A."/>
            <person name="Denarie J."/>
            <person name="Dixon R.A."/>
            <person name="May G.D."/>
            <person name="Schwartz D.C."/>
            <person name="Rogers J."/>
            <person name="Quetier F."/>
            <person name="Town C.D."/>
            <person name="Roe B.A."/>
        </authorList>
    </citation>
    <scope>NUCLEOTIDE SEQUENCE [LARGE SCALE GENOMIC DNA]</scope>
    <source>
        <strain evidence="2">A17</strain>
        <strain evidence="3 4">cv. Jemalong A17</strain>
    </source>
</reference>
<proteinExistence type="predicted"/>
<feature type="transmembrane region" description="Helical" evidence="1">
    <location>
        <begin position="27"/>
        <end position="49"/>
    </location>
</feature>
<dbReference type="HOGENOM" id="CLU_2254124_0_0_1"/>
<organism evidence="2 4">
    <name type="scientific">Medicago truncatula</name>
    <name type="common">Barrel medic</name>
    <name type="synonym">Medicago tribuloides</name>
    <dbReference type="NCBI Taxonomy" id="3880"/>
    <lineage>
        <taxon>Eukaryota</taxon>
        <taxon>Viridiplantae</taxon>
        <taxon>Streptophyta</taxon>
        <taxon>Embryophyta</taxon>
        <taxon>Tracheophyta</taxon>
        <taxon>Spermatophyta</taxon>
        <taxon>Magnoliopsida</taxon>
        <taxon>eudicotyledons</taxon>
        <taxon>Gunneridae</taxon>
        <taxon>Pentapetalae</taxon>
        <taxon>rosids</taxon>
        <taxon>fabids</taxon>
        <taxon>Fabales</taxon>
        <taxon>Fabaceae</taxon>
        <taxon>Papilionoideae</taxon>
        <taxon>50 kb inversion clade</taxon>
        <taxon>NPAAA clade</taxon>
        <taxon>Hologalegina</taxon>
        <taxon>IRL clade</taxon>
        <taxon>Trifolieae</taxon>
        <taxon>Medicago</taxon>
    </lineage>
</organism>
<evidence type="ECO:0000256" key="1">
    <source>
        <dbReference type="SAM" id="Phobius"/>
    </source>
</evidence>
<sequence length="104" mass="12195">MASSSHQPRFNQLHVAFLSETHSHTNFSFPSLNLIIGVFVGKTTIFMVINHEKNFRTIVAEHLYSDESLKNVIEIYNLYMRQSSYFKWFEQIVEGVGGVKRLRW</sequence>
<protein>
    <submittedName>
        <fullName evidence="2">Transmembrane protein, putative</fullName>
    </submittedName>
</protein>
<dbReference type="EnsemblPlants" id="KEH28977">
    <property type="protein sequence ID" value="KEH28977"/>
    <property type="gene ID" value="MTR_4g019760"/>
</dbReference>
<accession>A0A072UH28</accession>
<reference evidence="3" key="3">
    <citation type="submission" date="2015-04" db="UniProtKB">
        <authorList>
            <consortium name="EnsemblPlants"/>
        </authorList>
    </citation>
    <scope>IDENTIFICATION</scope>
    <source>
        <strain evidence="3">cv. Jemalong A17</strain>
    </source>
</reference>
<name>A0A072UH28_MEDTR</name>
<evidence type="ECO:0000313" key="3">
    <source>
        <dbReference type="EnsemblPlants" id="KEH28977"/>
    </source>
</evidence>
<keyword evidence="4" id="KW-1185">Reference proteome</keyword>
<evidence type="ECO:0000313" key="4">
    <source>
        <dbReference type="Proteomes" id="UP000002051"/>
    </source>
</evidence>
<keyword evidence="1 2" id="KW-0812">Transmembrane</keyword>
<dbReference type="EMBL" id="CM001220">
    <property type="protein sequence ID" value="KEH28977.1"/>
    <property type="molecule type" value="Genomic_DNA"/>
</dbReference>
<dbReference type="Proteomes" id="UP000002051">
    <property type="component" value="Chromosome 4"/>
</dbReference>
<gene>
    <name evidence="2" type="ordered locus">MTR_4g019760</name>
</gene>
<keyword evidence="1" id="KW-0472">Membrane</keyword>
<evidence type="ECO:0000313" key="2">
    <source>
        <dbReference type="EMBL" id="KEH28977.1"/>
    </source>
</evidence>
<reference evidence="2 4" key="2">
    <citation type="journal article" date="2014" name="BMC Genomics">
        <title>An improved genome release (version Mt4.0) for the model legume Medicago truncatula.</title>
        <authorList>
            <person name="Tang H."/>
            <person name="Krishnakumar V."/>
            <person name="Bidwell S."/>
            <person name="Rosen B."/>
            <person name="Chan A."/>
            <person name="Zhou S."/>
            <person name="Gentzbittel L."/>
            <person name="Childs K.L."/>
            <person name="Yandell M."/>
            <person name="Gundlach H."/>
            <person name="Mayer K.F."/>
            <person name="Schwartz D.C."/>
            <person name="Town C.D."/>
        </authorList>
    </citation>
    <scope>GENOME REANNOTATION</scope>
    <source>
        <strain evidence="2">A17</strain>
        <strain evidence="3 4">cv. Jemalong A17</strain>
    </source>
</reference>